<dbReference type="InterPro" id="IPR005599">
    <property type="entry name" value="GPI_mannosylTrfase"/>
</dbReference>
<feature type="transmembrane region" description="Helical" evidence="9">
    <location>
        <begin position="20"/>
        <end position="46"/>
    </location>
</feature>
<evidence type="ECO:0000256" key="4">
    <source>
        <dbReference type="ARBA" id="ARBA00022679"/>
    </source>
</evidence>
<evidence type="ECO:0000256" key="7">
    <source>
        <dbReference type="ARBA" id="ARBA00022989"/>
    </source>
</evidence>
<keyword evidence="6" id="KW-0256">Endoplasmic reticulum</keyword>
<comment type="subcellular location">
    <subcellularLocation>
        <location evidence="1">Endomembrane system</location>
        <topology evidence="1">Multi-pass membrane protein</topology>
    </subcellularLocation>
    <subcellularLocation>
        <location evidence="2">Endoplasmic reticulum membrane</location>
    </subcellularLocation>
</comment>
<evidence type="ECO:0000313" key="10">
    <source>
        <dbReference type="EMBL" id="MBO1326022.1"/>
    </source>
</evidence>
<evidence type="ECO:0000256" key="3">
    <source>
        <dbReference type="ARBA" id="ARBA00022676"/>
    </source>
</evidence>
<dbReference type="Pfam" id="PF03901">
    <property type="entry name" value="Glyco_transf_22"/>
    <property type="match status" value="1"/>
</dbReference>
<keyword evidence="3" id="KW-0328">Glycosyltransferase</keyword>
<feature type="transmembrane region" description="Helical" evidence="9">
    <location>
        <begin position="156"/>
        <end position="173"/>
    </location>
</feature>
<evidence type="ECO:0000256" key="6">
    <source>
        <dbReference type="ARBA" id="ARBA00022824"/>
    </source>
</evidence>
<dbReference type="Proteomes" id="UP000664073">
    <property type="component" value="Unassembled WGS sequence"/>
</dbReference>
<evidence type="ECO:0000256" key="8">
    <source>
        <dbReference type="ARBA" id="ARBA00023136"/>
    </source>
</evidence>
<feature type="transmembrane region" description="Helical" evidence="9">
    <location>
        <begin position="185"/>
        <end position="214"/>
    </location>
</feature>
<feature type="transmembrane region" description="Helical" evidence="9">
    <location>
        <begin position="131"/>
        <end position="150"/>
    </location>
</feature>
<feature type="transmembrane region" description="Helical" evidence="9">
    <location>
        <begin position="103"/>
        <end position="124"/>
    </location>
</feature>
<dbReference type="PANTHER" id="PTHR22760">
    <property type="entry name" value="GLYCOSYLTRANSFERASE"/>
    <property type="match status" value="1"/>
</dbReference>
<feature type="transmembrane region" description="Helical" evidence="9">
    <location>
        <begin position="275"/>
        <end position="299"/>
    </location>
</feature>
<evidence type="ECO:0000256" key="2">
    <source>
        <dbReference type="ARBA" id="ARBA00004586"/>
    </source>
</evidence>
<dbReference type="EMBL" id="JAFVMH010000007">
    <property type="protein sequence ID" value="MBO1326022.1"/>
    <property type="molecule type" value="Genomic_DNA"/>
</dbReference>
<accession>A0A939KQY6</accession>
<keyword evidence="4" id="KW-0808">Transferase</keyword>
<dbReference type="GO" id="GO:0000030">
    <property type="term" value="F:mannosyltransferase activity"/>
    <property type="evidence" value="ECO:0007669"/>
    <property type="project" value="TreeGrafter"/>
</dbReference>
<evidence type="ECO:0000256" key="1">
    <source>
        <dbReference type="ARBA" id="ARBA00004127"/>
    </source>
</evidence>
<evidence type="ECO:0000313" key="11">
    <source>
        <dbReference type="Proteomes" id="UP000664073"/>
    </source>
</evidence>
<feature type="transmembrane region" description="Helical" evidence="9">
    <location>
        <begin position="328"/>
        <end position="347"/>
    </location>
</feature>
<name>A0A939KQY6_9PROT</name>
<feature type="transmembrane region" description="Helical" evidence="9">
    <location>
        <begin position="359"/>
        <end position="379"/>
    </location>
</feature>
<comment type="caution">
    <text evidence="10">The sequence shown here is derived from an EMBL/GenBank/DDBJ whole genome shotgun (WGS) entry which is preliminary data.</text>
</comment>
<organism evidence="10 11">
    <name type="scientific">Acetobacter garciniae</name>
    <dbReference type="NCBI Taxonomy" id="2817435"/>
    <lineage>
        <taxon>Bacteria</taxon>
        <taxon>Pseudomonadati</taxon>
        <taxon>Pseudomonadota</taxon>
        <taxon>Alphaproteobacteria</taxon>
        <taxon>Acetobacterales</taxon>
        <taxon>Acetobacteraceae</taxon>
        <taxon>Acetobacter</taxon>
    </lineage>
</organism>
<gene>
    <name evidence="10" type="ORF">J2D77_12760</name>
</gene>
<evidence type="ECO:0008006" key="12">
    <source>
        <dbReference type="Google" id="ProtNLM"/>
    </source>
</evidence>
<dbReference type="AlphaFoldDB" id="A0A939KQY6"/>
<keyword evidence="8 9" id="KW-0472">Membrane</keyword>
<evidence type="ECO:0000256" key="9">
    <source>
        <dbReference type="SAM" id="Phobius"/>
    </source>
</evidence>
<proteinExistence type="predicted"/>
<keyword evidence="11" id="KW-1185">Reference proteome</keyword>
<dbReference type="RefSeq" id="WP_207846713.1">
    <property type="nucleotide sequence ID" value="NZ_JAFVMH010000007.1"/>
</dbReference>
<protein>
    <recommendedName>
        <fullName evidence="12">Mannosyltransferase</fullName>
    </recommendedName>
</protein>
<reference evidence="10" key="1">
    <citation type="submission" date="2021-03" db="EMBL/GenBank/DDBJ databases">
        <title>The complete genome sequence of Acetobacter sp. TBRC 12339.</title>
        <authorList>
            <person name="Charoenyingcharoen P."/>
            <person name="Yukphan P."/>
        </authorList>
    </citation>
    <scope>NUCLEOTIDE SEQUENCE</scope>
    <source>
        <strain evidence="10">TBRC 12339</strain>
    </source>
</reference>
<keyword evidence="7 9" id="KW-1133">Transmembrane helix</keyword>
<keyword evidence="5 9" id="KW-0812">Transmembrane</keyword>
<sequence length="500" mass="55035">MDAPTQRPAKRSRITIPAGLLAPLLTCLALALVARIGIAIGFPGVWRADEVFQYMEPASKLAFGHAILAWEWQAGIRSWMVPGFIAGVLRLAHDLGLPGGFTVIRSVLSLLSLPLVGLFVWAGWRMDGRRGAWVFGIAGALWPDIVNAGFRTLGEFMGGNSLACGVVLGGIALSRARKAGRYTPLLFVVAGLFLGFAAAIRFQFAPAVAFALLVMGWKAGPKALACMLCGLLPPVALLGVVDGLTLSYPFQSIFHNYYVNIHQNVAQKFFGRQVFFYYLYAYALRWGAPIIAVGLLAFYGAKRTRIEISTALFVVFYHSLIGHKEISFVYPAIPLLVFAASSGLCLILDRFPRYTRPCLVVEALTCILIFCSSFAPFLARSSSIVRVEQIASRQKDLCGLAFIDVPPFWFLTGGYSLLRPGIPIYRLTDPAQIDPADQRYSHIMANEYFHYLYPAARQIVCKRGVNLCLYRVRSSCAGVPDFEQVTRSLEENHAMFADPQ</sequence>
<dbReference type="GO" id="GO:0012505">
    <property type="term" value="C:endomembrane system"/>
    <property type="evidence" value="ECO:0007669"/>
    <property type="project" value="UniProtKB-SubCell"/>
</dbReference>
<evidence type="ECO:0000256" key="5">
    <source>
        <dbReference type="ARBA" id="ARBA00022692"/>
    </source>
</evidence>